<evidence type="ECO:0000313" key="3">
    <source>
        <dbReference type="Proteomes" id="UP001487305"/>
    </source>
</evidence>
<feature type="transmembrane region" description="Helical" evidence="1">
    <location>
        <begin position="20"/>
        <end position="38"/>
    </location>
</feature>
<accession>A0ABV1J9D9</accession>
<organism evidence="2 3">
    <name type="scientific">Raoultibacter massiliensis</name>
    <dbReference type="NCBI Taxonomy" id="1852371"/>
    <lineage>
        <taxon>Bacteria</taxon>
        <taxon>Bacillati</taxon>
        <taxon>Actinomycetota</taxon>
        <taxon>Coriobacteriia</taxon>
        <taxon>Eggerthellales</taxon>
        <taxon>Eggerthellaceae</taxon>
        <taxon>Raoultibacter</taxon>
    </lineage>
</organism>
<keyword evidence="1" id="KW-1133">Transmembrane helix</keyword>
<sequence>MFEGFIISDISEVLFPLCHVLGYVAIIGSVSAMVIKLVRFRTQQPDTGVLAATECKITLFCCTTFMLIGIMIVVFFNSI</sequence>
<evidence type="ECO:0000313" key="2">
    <source>
        <dbReference type="EMBL" id="MEQ3361690.1"/>
    </source>
</evidence>
<dbReference type="EMBL" id="JBBNOP010000001">
    <property type="protein sequence ID" value="MEQ3361690.1"/>
    <property type="molecule type" value="Genomic_DNA"/>
</dbReference>
<feature type="transmembrane region" description="Helical" evidence="1">
    <location>
        <begin position="58"/>
        <end position="76"/>
    </location>
</feature>
<keyword evidence="3" id="KW-1185">Reference proteome</keyword>
<dbReference type="Proteomes" id="UP001487305">
    <property type="component" value="Unassembled WGS sequence"/>
</dbReference>
<comment type="caution">
    <text evidence="2">The sequence shown here is derived from an EMBL/GenBank/DDBJ whole genome shotgun (WGS) entry which is preliminary data.</text>
</comment>
<keyword evidence="1" id="KW-0812">Transmembrane</keyword>
<proteinExistence type="predicted"/>
<dbReference type="RefSeq" id="WP_102375390.1">
    <property type="nucleotide sequence ID" value="NZ_DBFADM010000046.1"/>
</dbReference>
<name>A0ABV1J9D9_9ACTN</name>
<reference evidence="2 3" key="1">
    <citation type="submission" date="2024-04" db="EMBL/GenBank/DDBJ databases">
        <title>Human intestinal bacterial collection.</title>
        <authorList>
            <person name="Pauvert C."/>
            <person name="Hitch T.C.A."/>
            <person name="Clavel T."/>
        </authorList>
    </citation>
    <scope>NUCLEOTIDE SEQUENCE [LARGE SCALE GENOMIC DNA]</scope>
    <source>
        <strain evidence="2 3">CLA-KB-H42</strain>
    </source>
</reference>
<gene>
    <name evidence="2" type="ORF">AAA083_01730</name>
</gene>
<evidence type="ECO:0000256" key="1">
    <source>
        <dbReference type="SAM" id="Phobius"/>
    </source>
</evidence>
<keyword evidence="1" id="KW-0472">Membrane</keyword>
<protein>
    <submittedName>
        <fullName evidence="2">Uncharacterized protein</fullName>
    </submittedName>
</protein>